<dbReference type="AlphaFoldDB" id="A0A5B8KYA6"/>
<dbReference type="PANTHER" id="PTHR44757:SF2">
    <property type="entry name" value="BIOFILM ARCHITECTURE MAINTENANCE PROTEIN MBAA"/>
    <property type="match status" value="1"/>
</dbReference>
<feature type="transmembrane region" description="Helical" evidence="1">
    <location>
        <begin position="140"/>
        <end position="164"/>
    </location>
</feature>
<dbReference type="PROSITE" id="PS50113">
    <property type="entry name" value="PAC"/>
    <property type="match status" value="1"/>
</dbReference>
<evidence type="ECO:0000313" key="7">
    <source>
        <dbReference type="Proteomes" id="UP000321389"/>
    </source>
</evidence>
<organism evidence="6 7">
    <name type="scientific">Nitratireductor mangrovi</name>
    <dbReference type="NCBI Taxonomy" id="2599600"/>
    <lineage>
        <taxon>Bacteria</taxon>
        <taxon>Pseudomonadati</taxon>
        <taxon>Pseudomonadota</taxon>
        <taxon>Alphaproteobacteria</taxon>
        <taxon>Hyphomicrobiales</taxon>
        <taxon>Phyllobacteriaceae</taxon>
        <taxon>Nitratireductor</taxon>
    </lineage>
</organism>
<name>A0A5B8KYA6_9HYPH</name>
<dbReference type="PROSITE" id="PS50924">
    <property type="entry name" value="MHYT"/>
    <property type="match status" value="1"/>
</dbReference>
<feature type="domain" description="PAC" evidence="2">
    <location>
        <begin position="313"/>
        <end position="363"/>
    </location>
</feature>
<dbReference type="SUPFAM" id="SSF55785">
    <property type="entry name" value="PYP-like sensor domain (PAS domain)"/>
    <property type="match status" value="1"/>
</dbReference>
<gene>
    <name evidence="6" type="ORF">FQ775_09550</name>
</gene>
<dbReference type="InterPro" id="IPR052155">
    <property type="entry name" value="Biofilm_reg_signaling"/>
</dbReference>
<dbReference type="InterPro" id="IPR035965">
    <property type="entry name" value="PAS-like_dom_sf"/>
</dbReference>
<dbReference type="CDD" id="cd01948">
    <property type="entry name" value="EAL"/>
    <property type="match status" value="1"/>
</dbReference>
<dbReference type="Gene3D" id="3.30.70.270">
    <property type="match status" value="1"/>
</dbReference>
<dbReference type="InterPro" id="IPR029787">
    <property type="entry name" value="Nucleotide_cyclase"/>
</dbReference>
<feature type="domain" description="MHYT" evidence="5">
    <location>
        <begin position="12"/>
        <end position="199"/>
    </location>
</feature>
<dbReference type="InterPro" id="IPR000014">
    <property type="entry name" value="PAS"/>
</dbReference>
<dbReference type="PROSITE" id="PS50887">
    <property type="entry name" value="GGDEF"/>
    <property type="match status" value="1"/>
</dbReference>
<evidence type="ECO:0000259" key="5">
    <source>
        <dbReference type="PROSITE" id="PS50924"/>
    </source>
</evidence>
<dbReference type="GO" id="GO:0016020">
    <property type="term" value="C:membrane"/>
    <property type="evidence" value="ECO:0007669"/>
    <property type="project" value="UniProtKB-UniRule"/>
</dbReference>
<evidence type="ECO:0000259" key="3">
    <source>
        <dbReference type="PROSITE" id="PS50883"/>
    </source>
</evidence>
<sequence>MLTVYNCIVNEHDLRLVVLAGLICLIASLTAVNLLHHVRKAAGHMRMVWTAVSATAIGSGVWATHFIAMLAFEPGVPNGYDLPLTLASLVLAIIITGVGIFAATARRSVENHLVGGALIGGGIAAMHFIGMAAFEVQGVISWHQLLVAASLVLGVGLGALAVFLSLRSETILSRTVGALVMTVAICSLHFTGMAAATIQPDAAVAVPASAIPGPLLATAVAAASFIILMLVCAALWVDIRDFRRAQEEAGRMNSLVDAAIEGLLICKGPQLVTANASFLALTDWSPGILRGRYLGDLFPDDDVCNSLLDGSQEIFESELVINDGNSIPVELLSRPVDYDGAPHLVVAVRDIRERKEAEADIRRLALHDALTGLPNRRAFAARLDEEIVAAGETGGHLALLCLDLDRFKEVNDLFGHAAGDKMLKNVARCISGILEDGQMLARLGGDEFAIIAPRLTRPEDASRIAEAILRAFREENENATAEGLMSTSIGIALCPDNASDREMLLSNADAALYRAKSEGRDTWRFYEETMGLEARSRRLMEHELRHAVARNEFALVYQPQKKLDTGETIGYEALLRWSHPERGNVSPAVFVPIAEESGIIVPIGEWVLRTAAREAAAWDQPLTIAVNVSPVQLHSPNFVQTVHQVLLETGLSPHRLELEITETALVRDMTRALTTLRQLKALGIHIAMDDFGTGYSSLSNLRAFPFDKIKIDGSFIKQVDTNEQAATIVKAVLGIGRGLGLPVLAEGVETSEELKFLAGEFCQIGQGYLLGRPGPIPSINAEDIVEAEVRPLRRTSAA</sequence>
<dbReference type="FunFam" id="3.30.70.270:FF:000001">
    <property type="entry name" value="Diguanylate cyclase domain protein"/>
    <property type="match status" value="1"/>
</dbReference>
<keyword evidence="1" id="KW-0812">Transmembrane</keyword>
<feature type="transmembrane region" description="Helical" evidence="1">
    <location>
        <begin position="47"/>
        <end position="72"/>
    </location>
</feature>
<dbReference type="KEGG" id="niy:FQ775_09550"/>
<evidence type="ECO:0000259" key="4">
    <source>
        <dbReference type="PROSITE" id="PS50887"/>
    </source>
</evidence>
<dbReference type="Pfam" id="PF03707">
    <property type="entry name" value="MHYT"/>
    <property type="match status" value="2"/>
</dbReference>
<dbReference type="RefSeq" id="WP_146299253.1">
    <property type="nucleotide sequence ID" value="NZ_CP042301.2"/>
</dbReference>
<dbReference type="GO" id="GO:0003824">
    <property type="term" value="F:catalytic activity"/>
    <property type="evidence" value="ECO:0007669"/>
    <property type="project" value="UniProtKB-ARBA"/>
</dbReference>
<keyword evidence="1" id="KW-1133">Transmembrane helix</keyword>
<feature type="transmembrane region" description="Helical" evidence="1">
    <location>
        <begin position="112"/>
        <end position="134"/>
    </location>
</feature>
<dbReference type="InterPro" id="IPR043128">
    <property type="entry name" value="Rev_trsase/Diguanyl_cyclase"/>
</dbReference>
<dbReference type="InterPro" id="IPR001633">
    <property type="entry name" value="EAL_dom"/>
</dbReference>
<dbReference type="InterPro" id="IPR000160">
    <property type="entry name" value="GGDEF_dom"/>
</dbReference>
<dbReference type="NCBIfam" id="TIGR00229">
    <property type="entry name" value="sensory_box"/>
    <property type="match status" value="1"/>
</dbReference>
<dbReference type="SUPFAM" id="SSF55073">
    <property type="entry name" value="Nucleotide cyclase"/>
    <property type="match status" value="1"/>
</dbReference>
<dbReference type="NCBIfam" id="TIGR00254">
    <property type="entry name" value="GGDEF"/>
    <property type="match status" value="1"/>
</dbReference>
<dbReference type="Pfam" id="PF00990">
    <property type="entry name" value="GGDEF"/>
    <property type="match status" value="1"/>
</dbReference>
<accession>A0A5B8KYA6</accession>
<dbReference type="PROSITE" id="PS50883">
    <property type="entry name" value="EAL"/>
    <property type="match status" value="1"/>
</dbReference>
<dbReference type="SMART" id="SM00267">
    <property type="entry name" value="GGDEF"/>
    <property type="match status" value="1"/>
</dbReference>
<proteinExistence type="predicted"/>
<dbReference type="InterPro" id="IPR005330">
    <property type="entry name" value="MHYT_dom"/>
</dbReference>
<evidence type="ECO:0000259" key="2">
    <source>
        <dbReference type="PROSITE" id="PS50113"/>
    </source>
</evidence>
<feature type="domain" description="EAL" evidence="3">
    <location>
        <begin position="537"/>
        <end position="787"/>
    </location>
</feature>
<feature type="domain" description="GGDEF" evidence="4">
    <location>
        <begin position="395"/>
        <end position="528"/>
    </location>
</feature>
<dbReference type="InterPro" id="IPR000700">
    <property type="entry name" value="PAS-assoc_C"/>
</dbReference>
<dbReference type="SUPFAM" id="SSF141868">
    <property type="entry name" value="EAL domain-like"/>
    <property type="match status" value="1"/>
</dbReference>
<evidence type="ECO:0000313" key="6">
    <source>
        <dbReference type="EMBL" id="QDZ00605.1"/>
    </source>
</evidence>
<dbReference type="InterPro" id="IPR035919">
    <property type="entry name" value="EAL_sf"/>
</dbReference>
<dbReference type="CDD" id="cd01949">
    <property type="entry name" value="GGDEF"/>
    <property type="match status" value="1"/>
</dbReference>
<feature type="transmembrane region" description="Helical" evidence="1">
    <location>
        <begin position="176"/>
        <end position="195"/>
    </location>
</feature>
<dbReference type="EMBL" id="CP042301">
    <property type="protein sequence ID" value="QDZ00605.1"/>
    <property type="molecule type" value="Genomic_DNA"/>
</dbReference>
<reference evidence="6" key="1">
    <citation type="submission" date="2020-04" db="EMBL/GenBank/DDBJ databases">
        <title>Nitratireductor sp. nov. isolated from mangrove soil.</title>
        <authorList>
            <person name="Ye Y."/>
        </authorList>
    </citation>
    <scope>NUCLEOTIDE SEQUENCE</scope>
    <source>
        <strain evidence="6">SY7</strain>
    </source>
</reference>
<dbReference type="PANTHER" id="PTHR44757">
    <property type="entry name" value="DIGUANYLATE CYCLASE DGCP"/>
    <property type="match status" value="1"/>
</dbReference>
<keyword evidence="1" id="KW-0472">Membrane</keyword>
<keyword evidence="7" id="KW-1185">Reference proteome</keyword>
<dbReference type="SMART" id="SM00052">
    <property type="entry name" value="EAL"/>
    <property type="match status" value="1"/>
</dbReference>
<dbReference type="Gene3D" id="3.20.20.450">
    <property type="entry name" value="EAL domain"/>
    <property type="match status" value="1"/>
</dbReference>
<dbReference type="Proteomes" id="UP000321389">
    <property type="component" value="Chromosome"/>
</dbReference>
<dbReference type="CDD" id="cd00130">
    <property type="entry name" value="PAS"/>
    <property type="match status" value="1"/>
</dbReference>
<dbReference type="Pfam" id="PF00563">
    <property type="entry name" value="EAL"/>
    <property type="match status" value="1"/>
</dbReference>
<feature type="transmembrane region" description="Helical" evidence="1">
    <location>
        <begin position="215"/>
        <end position="237"/>
    </location>
</feature>
<dbReference type="OrthoDB" id="9814202at2"/>
<feature type="transmembrane region" description="Helical" evidence="1">
    <location>
        <begin position="16"/>
        <end position="35"/>
    </location>
</feature>
<feature type="transmembrane region" description="Helical" evidence="1">
    <location>
        <begin position="84"/>
        <end position="105"/>
    </location>
</feature>
<evidence type="ECO:0000256" key="1">
    <source>
        <dbReference type="PROSITE-ProRule" id="PRU00244"/>
    </source>
</evidence>
<protein>
    <submittedName>
        <fullName evidence="6">EAL domain-containing protein</fullName>
    </submittedName>
</protein>
<dbReference type="Gene3D" id="3.30.450.20">
    <property type="entry name" value="PAS domain"/>
    <property type="match status" value="1"/>
</dbReference>